<dbReference type="AlphaFoldDB" id="M2C5M2"/>
<evidence type="ECO:0000256" key="1">
    <source>
        <dbReference type="SAM" id="Phobius"/>
    </source>
</evidence>
<evidence type="ECO:0000313" key="2">
    <source>
        <dbReference type="EMBL" id="EMB29679.1"/>
    </source>
</evidence>
<organism evidence="2">
    <name type="scientific">Treponema denticola H1-T</name>
    <dbReference type="NCBI Taxonomy" id="999431"/>
    <lineage>
        <taxon>Bacteria</taxon>
        <taxon>Pseudomonadati</taxon>
        <taxon>Spirochaetota</taxon>
        <taxon>Spirochaetia</taxon>
        <taxon>Spirochaetales</taxon>
        <taxon>Treponemataceae</taxon>
        <taxon>Treponema</taxon>
    </lineage>
</organism>
<keyword evidence="1" id="KW-1133">Transmembrane helix</keyword>
<dbReference type="HOGENOM" id="CLU_3359073_0_0_12"/>
<sequence>MGFFIQAVVWTYKVITAIYFLSVLVKLNNLLDRKGK</sequence>
<keyword evidence="1" id="KW-0812">Transmembrane</keyword>
<keyword evidence="1" id="KW-0472">Membrane</keyword>
<comment type="caution">
    <text evidence="2">The sequence shown here is derived from an EMBL/GenBank/DDBJ whole genome shotgun (WGS) entry which is preliminary data.</text>
</comment>
<reference evidence="2" key="1">
    <citation type="submission" date="2012-01" db="EMBL/GenBank/DDBJ databases">
        <title>The Genome Sequence of Treponema denticola H1-T.</title>
        <authorList>
            <consortium name="The Broad Institute Genome Sequencing Platform"/>
            <person name="Earl A."/>
            <person name="Ward D."/>
            <person name="Feldgarden M."/>
            <person name="Gevers D."/>
            <person name="Blanton J.M."/>
            <person name="Fenno C.J."/>
            <person name="Baranova O.V."/>
            <person name="Mathney J."/>
            <person name="Dewhirst F.E."/>
            <person name="Izard J."/>
            <person name="Young S.K."/>
            <person name="Zeng Q."/>
            <person name="Gargeya S."/>
            <person name="Fitzgerald M."/>
            <person name="Haas B."/>
            <person name="Abouelleil A."/>
            <person name="Alvarado L."/>
            <person name="Arachchi H.M."/>
            <person name="Berlin A."/>
            <person name="Chapman S.B."/>
            <person name="Gearin G."/>
            <person name="Goldberg J."/>
            <person name="Griggs A."/>
            <person name="Gujja S."/>
            <person name="Hansen M."/>
            <person name="Heiman D."/>
            <person name="Howarth C."/>
            <person name="Larimer J."/>
            <person name="Lui A."/>
            <person name="MacDonald P.J.P."/>
            <person name="McCowen C."/>
            <person name="Montmayeur A."/>
            <person name="Murphy C."/>
            <person name="Neiman D."/>
            <person name="Pearson M."/>
            <person name="Priest M."/>
            <person name="Roberts A."/>
            <person name="Saif S."/>
            <person name="Shea T."/>
            <person name="Sisk P."/>
            <person name="Stolte C."/>
            <person name="Sykes S."/>
            <person name="Wortman J."/>
            <person name="Nusbaum C."/>
            <person name="Birren B."/>
        </authorList>
    </citation>
    <scope>NUCLEOTIDE SEQUENCE [LARGE SCALE GENOMIC DNA]</scope>
    <source>
        <strain evidence="2">H1-T</strain>
    </source>
</reference>
<feature type="transmembrane region" description="Helical" evidence="1">
    <location>
        <begin position="12"/>
        <end position="31"/>
    </location>
</feature>
<protein>
    <submittedName>
        <fullName evidence="2">Uncharacterized protein</fullName>
    </submittedName>
</protein>
<dbReference type="EMBL" id="AGDW01000019">
    <property type="protein sequence ID" value="EMB29679.1"/>
    <property type="molecule type" value="Genomic_DNA"/>
</dbReference>
<proteinExistence type="predicted"/>
<name>M2C5M2_TREDN</name>
<accession>M2C5M2</accession>
<gene>
    <name evidence="2" type="ORF">HMPREF9725_01706</name>
</gene>
<dbReference type="Proteomes" id="UP000011708">
    <property type="component" value="Chromosome"/>
</dbReference>